<dbReference type="OrthoDB" id="544608at2759"/>
<evidence type="ECO:0000313" key="3">
    <source>
        <dbReference type="Proteomes" id="UP000054248"/>
    </source>
</evidence>
<dbReference type="PANTHER" id="PTHR34407:SF1">
    <property type="entry name" value="SGNH HYDROLASE-TYPE ESTERASE DOMAIN-CONTAINING PROTEIN"/>
    <property type="match status" value="1"/>
</dbReference>
<evidence type="ECO:0000256" key="1">
    <source>
        <dbReference type="SAM" id="SignalP"/>
    </source>
</evidence>
<dbReference type="Gene3D" id="3.40.50.1110">
    <property type="entry name" value="SGNH hydrolase"/>
    <property type="match status" value="1"/>
</dbReference>
<evidence type="ECO:0008006" key="4">
    <source>
        <dbReference type="Google" id="ProtNLM"/>
    </source>
</evidence>
<dbReference type="InterPro" id="IPR036514">
    <property type="entry name" value="SGNH_hydro_sf"/>
</dbReference>
<protein>
    <recommendedName>
        <fullName evidence="4">SGNH hydrolase-type esterase domain-containing protein</fullName>
    </recommendedName>
</protein>
<dbReference type="EMBL" id="KN822981">
    <property type="protein sequence ID" value="KIO29582.1"/>
    <property type="molecule type" value="Genomic_DNA"/>
</dbReference>
<keyword evidence="1" id="KW-0732">Signal</keyword>
<name>A0A0C3M7B7_9AGAM</name>
<evidence type="ECO:0000313" key="2">
    <source>
        <dbReference type="EMBL" id="KIO29582.1"/>
    </source>
</evidence>
<reference evidence="2 3" key="1">
    <citation type="submission" date="2014-04" db="EMBL/GenBank/DDBJ databases">
        <authorList>
            <consortium name="DOE Joint Genome Institute"/>
            <person name="Kuo A."/>
            <person name="Girlanda M."/>
            <person name="Perotto S."/>
            <person name="Kohler A."/>
            <person name="Nagy L.G."/>
            <person name="Floudas D."/>
            <person name="Copeland A."/>
            <person name="Barry K.W."/>
            <person name="Cichocki N."/>
            <person name="Veneault-Fourrey C."/>
            <person name="LaButti K."/>
            <person name="Lindquist E.A."/>
            <person name="Lipzen A."/>
            <person name="Lundell T."/>
            <person name="Morin E."/>
            <person name="Murat C."/>
            <person name="Sun H."/>
            <person name="Tunlid A."/>
            <person name="Henrissat B."/>
            <person name="Grigoriev I.V."/>
            <person name="Hibbett D.S."/>
            <person name="Martin F."/>
            <person name="Nordberg H.P."/>
            <person name="Cantor M.N."/>
            <person name="Hua S.X."/>
        </authorList>
    </citation>
    <scope>NUCLEOTIDE SEQUENCE [LARGE SCALE GENOMIC DNA]</scope>
    <source>
        <strain evidence="2 3">MUT 4182</strain>
    </source>
</reference>
<feature type="signal peptide" evidence="1">
    <location>
        <begin position="1"/>
        <end position="19"/>
    </location>
</feature>
<dbReference type="HOGENOM" id="CLU_034125_1_0_1"/>
<accession>A0A0C3M7B7</accession>
<keyword evidence="3" id="KW-1185">Reference proteome</keyword>
<proteinExistence type="predicted"/>
<sequence length="542" mass="60165">MLVIVSGLLIWTSLPKIQRLVTTGNVSPDLTEQYEELPFAGSRHARSCLCPRTPTGQRLCSTYPPAAIKRSQLVSSTNARMKTVLAKFMRERESGSMRRLKVGIMGGSVSACHGVAEDGDSMGKECYARIVGDWLDERLGGGEAGWGKMVEVKNGAIGGMDASYYAFCGMNHLHDDVDIVILEFDVNDQANREYAVYFDQLVRIVLSWSSSPAVIILGTWGPLIAHDLGSLTPMWAHLPVAHYYDIPYLSIHPMLWPTFLRFPHSVAETFFHPDGFHPTAEGQRLLADIVVAHLESVFCEMDRDAWDEKHGLSEWTKEETWVGGGSLTVNSASTFKSLVAEKNFPALIPGEPSLSATAYEFLSLPNTTSVQPIALPHPLDTILDVSEPDPESWEDFYSAKSKVPRPFCADANSKVQPFKPKHNTGWKTMVWKNEKHFWVSDTVGAEISVDIKVNEGRVAVFYFRSEKLSPGTADCWVDDNEKGAKRLQGHWPHHQNVPSVSYIDAEVTPGNHLYVQAVLSRPIPVEAGSHRYCLGCRPPELS</sequence>
<gene>
    <name evidence="2" type="ORF">M407DRAFT_167269</name>
</gene>
<dbReference type="PANTHER" id="PTHR34407">
    <property type="entry name" value="EXPRESSED PROTEIN"/>
    <property type="match status" value="1"/>
</dbReference>
<dbReference type="SUPFAM" id="SSF52266">
    <property type="entry name" value="SGNH hydrolase"/>
    <property type="match status" value="1"/>
</dbReference>
<dbReference type="AlphaFoldDB" id="A0A0C3M7B7"/>
<dbReference type="Proteomes" id="UP000054248">
    <property type="component" value="Unassembled WGS sequence"/>
</dbReference>
<organism evidence="2 3">
    <name type="scientific">Tulasnella calospora MUT 4182</name>
    <dbReference type="NCBI Taxonomy" id="1051891"/>
    <lineage>
        <taxon>Eukaryota</taxon>
        <taxon>Fungi</taxon>
        <taxon>Dikarya</taxon>
        <taxon>Basidiomycota</taxon>
        <taxon>Agaricomycotina</taxon>
        <taxon>Agaricomycetes</taxon>
        <taxon>Cantharellales</taxon>
        <taxon>Tulasnellaceae</taxon>
        <taxon>Tulasnella</taxon>
    </lineage>
</organism>
<dbReference type="STRING" id="1051891.A0A0C3M7B7"/>
<feature type="chain" id="PRO_5002166854" description="SGNH hydrolase-type esterase domain-containing protein" evidence="1">
    <location>
        <begin position="20"/>
        <end position="542"/>
    </location>
</feature>
<reference evidence="3" key="2">
    <citation type="submission" date="2015-01" db="EMBL/GenBank/DDBJ databases">
        <title>Evolutionary Origins and Diversification of the Mycorrhizal Mutualists.</title>
        <authorList>
            <consortium name="DOE Joint Genome Institute"/>
            <consortium name="Mycorrhizal Genomics Consortium"/>
            <person name="Kohler A."/>
            <person name="Kuo A."/>
            <person name="Nagy L.G."/>
            <person name="Floudas D."/>
            <person name="Copeland A."/>
            <person name="Barry K.W."/>
            <person name="Cichocki N."/>
            <person name="Veneault-Fourrey C."/>
            <person name="LaButti K."/>
            <person name="Lindquist E.A."/>
            <person name="Lipzen A."/>
            <person name="Lundell T."/>
            <person name="Morin E."/>
            <person name="Murat C."/>
            <person name="Riley R."/>
            <person name="Ohm R."/>
            <person name="Sun H."/>
            <person name="Tunlid A."/>
            <person name="Henrissat B."/>
            <person name="Grigoriev I.V."/>
            <person name="Hibbett D.S."/>
            <person name="Martin F."/>
        </authorList>
    </citation>
    <scope>NUCLEOTIDE SEQUENCE [LARGE SCALE GENOMIC DNA]</scope>
    <source>
        <strain evidence="3">MUT 4182</strain>
    </source>
</reference>
<dbReference type="CDD" id="cd00229">
    <property type="entry name" value="SGNH_hydrolase"/>
    <property type="match status" value="1"/>
</dbReference>